<evidence type="ECO:0000313" key="6">
    <source>
        <dbReference type="EMBL" id="SVA09263.1"/>
    </source>
</evidence>
<keyword evidence="3" id="KW-0378">Hydrolase</keyword>
<evidence type="ECO:0000256" key="4">
    <source>
        <dbReference type="ARBA" id="ARBA00023316"/>
    </source>
</evidence>
<protein>
    <recommendedName>
        <fullName evidence="2">N-acetylmuramoyl-L-alanine amidase</fullName>
        <ecNumber evidence="2">3.5.1.28</ecNumber>
    </recommendedName>
</protein>
<evidence type="ECO:0000256" key="2">
    <source>
        <dbReference type="ARBA" id="ARBA00011901"/>
    </source>
</evidence>
<dbReference type="EC" id="3.5.1.28" evidence="2"/>
<accession>A0A381T6A1</accession>
<dbReference type="GO" id="GO:0071555">
    <property type="term" value="P:cell wall organization"/>
    <property type="evidence" value="ECO:0007669"/>
    <property type="project" value="UniProtKB-KW"/>
</dbReference>
<feature type="domain" description="N-acetylmuramoyl-L-alanine amidase" evidence="5">
    <location>
        <begin position="43"/>
        <end position="115"/>
    </location>
</feature>
<sequence length="119" mass="14028">MKKLIILSLLLSVTGYAEEKRLSLSIDAPEYKQSNKHNSLNYNSRVRFLVIHYTSSNWQRSLELLTLPEHEVSSHYLIPESFDETYNEQDLAVYELVNENDRAWHAGKSKWEDRENIND</sequence>
<dbReference type="GO" id="GO:0009253">
    <property type="term" value="P:peptidoglycan catabolic process"/>
    <property type="evidence" value="ECO:0007669"/>
    <property type="project" value="InterPro"/>
</dbReference>
<dbReference type="InterPro" id="IPR051206">
    <property type="entry name" value="NAMLAA_amidase_2"/>
</dbReference>
<dbReference type="InterPro" id="IPR036505">
    <property type="entry name" value="Amidase/PGRP_sf"/>
</dbReference>
<dbReference type="EMBL" id="UINC01003789">
    <property type="protein sequence ID" value="SVA09263.1"/>
    <property type="molecule type" value="Genomic_DNA"/>
</dbReference>
<evidence type="ECO:0000256" key="3">
    <source>
        <dbReference type="ARBA" id="ARBA00022801"/>
    </source>
</evidence>
<dbReference type="GO" id="GO:0008745">
    <property type="term" value="F:N-acetylmuramoyl-L-alanine amidase activity"/>
    <property type="evidence" value="ECO:0007669"/>
    <property type="project" value="UniProtKB-EC"/>
</dbReference>
<dbReference type="Gene3D" id="3.40.80.10">
    <property type="entry name" value="Peptidoglycan recognition protein-like"/>
    <property type="match status" value="1"/>
</dbReference>
<dbReference type="PANTHER" id="PTHR30417:SF1">
    <property type="entry name" value="N-ACETYLMURAMOYL-L-ALANINE AMIDASE AMID"/>
    <property type="match status" value="1"/>
</dbReference>
<dbReference type="GO" id="GO:0009254">
    <property type="term" value="P:peptidoglycan turnover"/>
    <property type="evidence" value="ECO:0007669"/>
    <property type="project" value="TreeGrafter"/>
</dbReference>
<dbReference type="Pfam" id="PF01510">
    <property type="entry name" value="Amidase_2"/>
    <property type="match status" value="1"/>
</dbReference>
<dbReference type="PANTHER" id="PTHR30417">
    <property type="entry name" value="N-ACETYLMURAMOYL-L-ALANINE AMIDASE AMID"/>
    <property type="match status" value="1"/>
</dbReference>
<organism evidence="6">
    <name type="scientific">marine metagenome</name>
    <dbReference type="NCBI Taxonomy" id="408172"/>
    <lineage>
        <taxon>unclassified sequences</taxon>
        <taxon>metagenomes</taxon>
        <taxon>ecological metagenomes</taxon>
    </lineage>
</organism>
<name>A0A381T6A1_9ZZZZ</name>
<evidence type="ECO:0000259" key="5">
    <source>
        <dbReference type="Pfam" id="PF01510"/>
    </source>
</evidence>
<feature type="non-terminal residue" evidence="6">
    <location>
        <position position="119"/>
    </location>
</feature>
<comment type="catalytic activity">
    <reaction evidence="1">
        <text>Hydrolyzes the link between N-acetylmuramoyl residues and L-amino acid residues in certain cell-wall glycopeptides.</text>
        <dbReference type="EC" id="3.5.1.28"/>
    </reaction>
</comment>
<dbReference type="AlphaFoldDB" id="A0A381T6A1"/>
<proteinExistence type="predicted"/>
<reference evidence="6" key="1">
    <citation type="submission" date="2018-05" db="EMBL/GenBank/DDBJ databases">
        <authorList>
            <person name="Lanie J.A."/>
            <person name="Ng W.-L."/>
            <person name="Kazmierczak K.M."/>
            <person name="Andrzejewski T.M."/>
            <person name="Davidsen T.M."/>
            <person name="Wayne K.J."/>
            <person name="Tettelin H."/>
            <person name="Glass J.I."/>
            <person name="Rusch D."/>
            <person name="Podicherti R."/>
            <person name="Tsui H.-C.T."/>
            <person name="Winkler M.E."/>
        </authorList>
    </citation>
    <scope>NUCLEOTIDE SEQUENCE</scope>
</reference>
<dbReference type="InterPro" id="IPR002502">
    <property type="entry name" value="Amidase_domain"/>
</dbReference>
<keyword evidence="4" id="KW-0961">Cell wall biogenesis/degradation</keyword>
<dbReference type="SUPFAM" id="SSF55846">
    <property type="entry name" value="N-acetylmuramoyl-L-alanine amidase-like"/>
    <property type="match status" value="1"/>
</dbReference>
<evidence type="ECO:0000256" key="1">
    <source>
        <dbReference type="ARBA" id="ARBA00001561"/>
    </source>
</evidence>
<gene>
    <name evidence="6" type="ORF">METZ01_LOCUS62117</name>
</gene>